<keyword evidence="3" id="KW-0677">Repeat</keyword>
<evidence type="ECO:0000256" key="5">
    <source>
        <dbReference type="ARBA" id="ARBA00022833"/>
    </source>
</evidence>
<evidence type="ECO:0000259" key="10">
    <source>
        <dbReference type="PROSITE" id="PS50157"/>
    </source>
</evidence>
<feature type="region of interest" description="Disordered" evidence="9">
    <location>
        <begin position="20"/>
        <end position="47"/>
    </location>
</feature>
<dbReference type="PROSITE" id="PS00028">
    <property type="entry name" value="ZINC_FINGER_C2H2_1"/>
    <property type="match status" value="6"/>
</dbReference>
<keyword evidence="5" id="KW-0862">Zinc</keyword>
<dbReference type="GO" id="GO:0000978">
    <property type="term" value="F:RNA polymerase II cis-regulatory region sequence-specific DNA binding"/>
    <property type="evidence" value="ECO:0007669"/>
    <property type="project" value="TreeGrafter"/>
</dbReference>
<protein>
    <submittedName>
        <fullName evidence="11">Putative zinc finger protein</fullName>
    </submittedName>
</protein>
<keyword evidence="7" id="KW-0539">Nucleus</keyword>
<feature type="domain" description="C2H2-type" evidence="10">
    <location>
        <begin position="365"/>
        <end position="394"/>
    </location>
</feature>
<reference evidence="11 12" key="1">
    <citation type="journal article" date="2016" name="Genome Biol. Evol.">
        <title>Gene Family Evolution Reflects Adaptation to Soil Environmental Stressors in the Genome of the Collembolan Orchesella cincta.</title>
        <authorList>
            <person name="Faddeeva-Vakhrusheva A."/>
            <person name="Derks M.F."/>
            <person name="Anvar S.Y."/>
            <person name="Agamennone V."/>
            <person name="Suring W."/>
            <person name="Smit S."/>
            <person name="van Straalen N.M."/>
            <person name="Roelofs D."/>
        </authorList>
    </citation>
    <scope>NUCLEOTIDE SEQUENCE [LARGE SCALE GENOMIC DNA]</scope>
    <source>
        <tissue evidence="11">Mixed pool</tissue>
    </source>
</reference>
<dbReference type="AlphaFoldDB" id="A0A1D2MXN3"/>
<dbReference type="Gene3D" id="3.30.160.60">
    <property type="entry name" value="Classic Zinc Finger"/>
    <property type="match status" value="3"/>
</dbReference>
<evidence type="ECO:0000256" key="7">
    <source>
        <dbReference type="ARBA" id="ARBA00023242"/>
    </source>
</evidence>
<keyword evidence="2" id="KW-0479">Metal-binding</keyword>
<gene>
    <name evidence="11" type="ORF">Ocin01_09224</name>
</gene>
<dbReference type="GO" id="GO:0005634">
    <property type="term" value="C:nucleus"/>
    <property type="evidence" value="ECO:0007669"/>
    <property type="project" value="UniProtKB-SubCell"/>
</dbReference>
<proteinExistence type="predicted"/>
<accession>A0A1D2MXN3</accession>
<dbReference type="InterPro" id="IPR013087">
    <property type="entry name" value="Znf_C2H2_type"/>
</dbReference>
<feature type="domain" description="C2H2-type" evidence="10">
    <location>
        <begin position="544"/>
        <end position="572"/>
    </location>
</feature>
<organism evidence="11 12">
    <name type="scientific">Orchesella cincta</name>
    <name type="common">Springtail</name>
    <name type="synonym">Podura cincta</name>
    <dbReference type="NCBI Taxonomy" id="48709"/>
    <lineage>
        <taxon>Eukaryota</taxon>
        <taxon>Metazoa</taxon>
        <taxon>Ecdysozoa</taxon>
        <taxon>Arthropoda</taxon>
        <taxon>Hexapoda</taxon>
        <taxon>Collembola</taxon>
        <taxon>Entomobryomorpha</taxon>
        <taxon>Entomobryoidea</taxon>
        <taxon>Orchesellidae</taxon>
        <taxon>Orchesellinae</taxon>
        <taxon>Orchesella</taxon>
    </lineage>
</organism>
<keyword evidence="12" id="KW-1185">Reference proteome</keyword>
<feature type="compositionally biased region" description="Acidic residues" evidence="9">
    <location>
        <begin position="172"/>
        <end position="183"/>
    </location>
</feature>
<evidence type="ECO:0000256" key="1">
    <source>
        <dbReference type="ARBA" id="ARBA00004123"/>
    </source>
</evidence>
<evidence type="ECO:0000256" key="6">
    <source>
        <dbReference type="ARBA" id="ARBA00023125"/>
    </source>
</evidence>
<dbReference type="STRING" id="48709.A0A1D2MXN3"/>
<feature type="compositionally biased region" description="Basic and acidic residues" evidence="9">
    <location>
        <begin position="240"/>
        <end position="255"/>
    </location>
</feature>
<dbReference type="SUPFAM" id="SSF57667">
    <property type="entry name" value="beta-beta-alpha zinc fingers"/>
    <property type="match status" value="2"/>
</dbReference>
<feature type="compositionally biased region" description="Basic residues" evidence="9">
    <location>
        <begin position="31"/>
        <end position="47"/>
    </location>
</feature>
<name>A0A1D2MXN3_ORCCI</name>
<dbReference type="InterPro" id="IPR036236">
    <property type="entry name" value="Znf_C2H2_sf"/>
</dbReference>
<dbReference type="PROSITE" id="PS50157">
    <property type="entry name" value="ZINC_FINGER_C2H2_2"/>
    <property type="match status" value="4"/>
</dbReference>
<comment type="caution">
    <text evidence="11">The sequence shown here is derived from an EMBL/GenBank/DDBJ whole genome shotgun (WGS) entry which is preliminary data.</text>
</comment>
<evidence type="ECO:0000256" key="3">
    <source>
        <dbReference type="ARBA" id="ARBA00022737"/>
    </source>
</evidence>
<dbReference type="Proteomes" id="UP000094527">
    <property type="component" value="Unassembled WGS sequence"/>
</dbReference>
<evidence type="ECO:0000313" key="11">
    <source>
        <dbReference type="EMBL" id="ODM97455.1"/>
    </source>
</evidence>
<dbReference type="PANTHER" id="PTHR24376">
    <property type="entry name" value="ZINC FINGER PROTEIN"/>
    <property type="match status" value="1"/>
</dbReference>
<comment type="subcellular location">
    <subcellularLocation>
        <location evidence="1">Nucleus</location>
    </subcellularLocation>
</comment>
<dbReference type="PANTHER" id="PTHR24376:SF243">
    <property type="entry name" value="C2H2-TYPE DOMAIN-CONTAINING PROTEIN"/>
    <property type="match status" value="1"/>
</dbReference>
<evidence type="ECO:0000256" key="4">
    <source>
        <dbReference type="ARBA" id="ARBA00022771"/>
    </source>
</evidence>
<dbReference type="GO" id="GO:0001228">
    <property type="term" value="F:DNA-binding transcription activator activity, RNA polymerase II-specific"/>
    <property type="evidence" value="ECO:0007669"/>
    <property type="project" value="TreeGrafter"/>
</dbReference>
<dbReference type="OrthoDB" id="10018191at2759"/>
<dbReference type="SMART" id="SM00355">
    <property type="entry name" value="ZnF_C2H2"/>
    <property type="match status" value="10"/>
</dbReference>
<evidence type="ECO:0000313" key="12">
    <source>
        <dbReference type="Proteomes" id="UP000094527"/>
    </source>
</evidence>
<dbReference type="EMBL" id="LJIJ01000440">
    <property type="protein sequence ID" value="ODM97455.1"/>
    <property type="molecule type" value="Genomic_DNA"/>
</dbReference>
<evidence type="ECO:0000256" key="9">
    <source>
        <dbReference type="SAM" id="MobiDB-lite"/>
    </source>
</evidence>
<feature type="domain" description="C2H2-type" evidence="10">
    <location>
        <begin position="607"/>
        <end position="634"/>
    </location>
</feature>
<sequence length="649" mass="73829">MAAGGIAVCFICLDSFNPSDATPEGHQSHGTSRRSRRRRAARQRHSQHGVNDNLLQDFCEFLTNYLKLPSIELPDHEKTGLMCPSCLPLITALCAYHKQLRVIETRITRILEEVGELMIAEDPKFSECLSKLGEQLKRKIPYSPSFVEKIRSVIALKCTLKGKEMELSGGDLEQEECSSDEDIDKQPGGDPKLAKSIIKAEPMDMDNVEAASRASLVDNIADFDDNLLDDVDEIPEWSYGDEKHEKKQVSDEESLKSGSESEWSEDEKSQQKRGEKRKRTAITPGPAAGGSSNKLETEGRLSVCQLCKKALNHLTRHEYAKHIYAHDEKEVEKKIQCNFCWMSFAFPQTYTYHLMVRHGDANPTFPCENEHCEVSLSSVDELNSHLKTHSGDLFFCSTCNYGFFSPDMCELHELIHRRSVRVIYNCCTSTSTFFYRDHYNLRHGAQLKFHKCSNCSVTCLSVRSLKNHMKRHDEGNSSSLPHPHQCCELCGQTYKGPKGEERLQRHMTNKHGGDKLACQICDQTFLYDSHLDNHMKSVHGLDKFPCTRCDKQLGSTRTMRDHMRIVHAVEPEQHLCPHCGSVFRDMRYMQKHILYMHADLVESEGKYGCPQCNKKFRRNAMMKRHLKTCSGNNGGSEAVKTEEEGATLH</sequence>
<feature type="region of interest" description="Disordered" evidence="9">
    <location>
        <begin position="169"/>
        <end position="193"/>
    </location>
</feature>
<dbReference type="GO" id="GO:0008270">
    <property type="term" value="F:zinc ion binding"/>
    <property type="evidence" value="ECO:0007669"/>
    <property type="project" value="UniProtKB-KW"/>
</dbReference>
<dbReference type="Pfam" id="PF00096">
    <property type="entry name" value="zf-C2H2"/>
    <property type="match status" value="1"/>
</dbReference>
<keyword evidence="6" id="KW-0238">DNA-binding</keyword>
<feature type="region of interest" description="Disordered" evidence="9">
    <location>
        <begin position="239"/>
        <end position="294"/>
    </location>
</feature>
<feature type="domain" description="C2H2-type" evidence="10">
    <location>
        <begin position="516"/>
        <end position="544"/>
    </location>
</feature>
<evidence type="ECO:0000256" key="2">
    <source>
        <dbReference type="ARBA" id="ARBA00022723"/>
    </source>
</evidence>
<keyword evidence="4 8" id="KW-0863">Zinc-finger</keyword>
<evidence type="ECO:0000256" key="8">
    <source>
        <dbReference type="PROSITE-ProRule" id="PRU00042"/>
    </source>
</evidence>